<dbReference type="Gene3D" id="3.40.30.10">
    <property type="entry name" value="Glutaredoxin"/>
    <property type="match status" value="1"/>
</dbReference>
<evidence type="ECO:0000256" key="5">
    <source>
        <dbReference type="ARBA" id="ARBA00023180"/>
    </source>
</evidence>
<dbReference type="AlphaFoldDB" id="A0A5C3MQM8"/>
<proteinExistence type="inferred from homology"/>
<name>A0A5C3MQM8_9AGAR</name>
<dbReference type="EMBL" id="ML213591">
    <property type="protein sequence ID" value="TFK43541.1"/>
    <property type="molecule type" value="Genomic_DNA"/>
</dbReference>
<comment type="similarity">
    <text evidence="2">Belongs to the GILT family.</text>
</comment>
<keyword evidence="3" id="KW-0964">Secreted</keyword>
<evidence type="ECO:0000256" key="1">
    <source>
        <dbReference type="ARBA" id="ARBA00004613"/>
    </source>
</evidence>
<comment type="subcellular location">
    <subcellularLocation>
        <location evidence="1">Secreted</location>
    </subcellularLocation>
</comment>
<dbReference type="PANTHER" id="PTHR13234">
    <property type="entry name" value="GAMMA-INTERFERON INDUCIBLE LYSOSOMAL THIOL REDUCTASE GILT"/>
    <property type="match status" value="1"/>
</dbReference>
<dbReference type="InterPro" id="IPR004911">
    <property type="entry name" value="Interferon-induced_GILT"/>
</dbReference>
<sequence length="197" mass="21340">RNVKVPVQLGVMSRCPDALLCESTFNEVLHEVAGKVDISLIYVATIDSAEPDFGVRCMHGPEECAGNVQQLCAAKYSPSETWWEFVQCQNYQGREKIGEADVALKCAKAAGIDWDESGIGQCAGLDGSGKGTEGVQLLQKSVVLGKKLGITKSCTVLINEHPVCIHDGTWKSCKNGHTVKDFVRQINEAYEHLNGSS</sequence>
<dbReference type="PANTHER" id="PTHR13234:SF8">
    <property type="entry name" value="GAMMA-INTERFERON-INDUCIBLE LYSOSOMAL THIOL REDUCTASE"/>
    <property type="match status" value="1"/>
</dbReference>
<evidence type="ECO:0000256" key="4">
    <source>
        <dbReference type="ARBA" id="ARBA00022729"/>
    </source>
</evidence>
<dbReference type="GO" id="GO:0005576">
    <property type="term" value="C:extracellular region"/>
    <property type="evidence" value="ECO:0007669"/>
    <property type="project" value="UniProtKB-SubCell"/>
</dbReference>
<feature type="non-terminal residue" evidence="6">
    <location>
        <position position="1"/>
    </location>
</feature>
<feature type="non-terminal residue" evidence="6">
    <location>
        <position position="197"/>
    </location>
</feature>
<keyword evidence="5" id="KW-0325">Glycoprotein</keyword>
<keyword evidence="4" id="KW-0732">Signal</keyword>
<evidence type="ECO:0000313" key="6">
    <source>
        <dbReference type="EMBL" id="TFK43541.1"/>
    </source>
</evidence>
<evidence type="ECO:0000313" key="7">
    <source>
        <dbReference type="Proteomes" id="UP000308652"/>
    </source>
</evidence>
<dbReference type="STRING" id="68775.A0A5C3MQM8"/>
<dbReference type="GO" id="GO:0016671">
    <property type="term" value="F:oxidoreductase activity, acting on a sulfur group of donors, disulfide as acceptor"/>
    <property type="evidence" value="ECO:0007669"/>
    <property type="project" value="InterPro"/>
</dbReference>
<protein>
    <submittedName>
        <fullName evidence="6">Uncharacterized protein</fullName>
    </submittedName>
</protein>
<dbReference type="Pfam" id="PF03227">
    <property type="entry name" value="GILT"/>
    <property type="match status" value="1"/>
</dbReference>
<keyword evidence="7" id="KW-1185">Reference proteome</keyword>
<gene>
    <name evidence="6" type="ORF">BDQ12DRAFT_561142</name>
</gene>
<organism evidence="6 7">
    <name type="scientific">Crucibulum laeve</name>
    <dbReference type="NCBI Taxonomy" id="68775"/>
    <lineage>
        <taxon>Eukaryota</taxon>
        <taxon>Fungi</taxon>
        <taxon>Dikarya</taxon>
        <taxon>Basidiomycota</taxon>
        <taxon>Agaricomycotina</taxon>
        <taxon>Agaricomycetes</taxon>
        <taxon>Agaricomycetidae</taxon>
        <taxon>Agaricales</taxon>
        <taxon>Agaricineae</taxon>
        <taxon>Nidulariaceae</taxon>
        <taxon>Crucibulum</taxon>
    </lineage>
</organism>
<dbReference type="Proteomes" id="UP000308652">
    <property type="component" value="Unassembled WGS sequence"/>
</dbReference>
<accession>A0A5C3MQM8</accession>
<dbReference type="OrthoDB" id="958254at2759"/>
<evidence type="ECO:0000256" key="2">
    <source>
        <dbReference type="ARBA" id="ARBA00005679"/>
    </source>
</evidence>
<evidence type="ECO:0000256" key="3">
    <source>
        <dbReference type="ARBA" id="ARBA00022525"/>
    </source>
</evidence>
<reference evidence="6 7" key="1">
    <citation type="journal article" date="2019" name="Nat. Ecol. Evol.">
        <title>Megaphylogeny resolves global patterns of mushroom evolution.</title>
        <authorList>
            <person name="Varga T."/>
            <person name="Krizsan K."/>
            <person name="Foldi C."/>
            <person name="Dima B."/>
            <person name="Sanchez-Garcia M."/>
            <person name="Sanchez-Ramirez S."/>
            <person name="Szollosi G.J."/>
            <person name="Szarkandi J.G."/>
            <person name="Papp V."/>
            <person name="Albert L."/>
            <person name="Andreopoulos W."/>
            <person name="Angelini C."/>
            <person name="Antonin V."/>
            <person name="Barry K.W."/>
            <person name="Bougher N.L."/>
            <person name="Buchanan P."/>
            <person name="Buyck B."/>
            <person name="Bense V."/>
            <person name="Catcheside P."/>
            <person name="Chovatia M."/>
            <person name="Cooper J."/>
            <person name="Damon W."/>
            <person name="Desjardin D."/>
            <person name="Finy P."/>
            <person name="Geml J."/>
            <person name="Haridas S."/>
            <person name="Hughes K."/>
            <person name="Justo A."/>
            <person name="Karasinski D."/>
            <person name="Kautmanova I."/>
            <person name="Kiss B."/>
            <person name="Kocsube S."/>
            <person name="Kotiranta H."/>
            <person name="LaButti K.M."/>
            <person name="Lechner B.E."/>
            <person name="Liimatainen K."/>
            <person name="Lipzen A."/>
            <person name="Lukacs Z."/>
            <person name="Mihaltcheva S."/>
            <person name="Morgado L.N."/>
            <person name="Niskanen T."/>
            <person name="Noordeloos M.E."/>
            <person name="Ohm R.A."/>
            <person name="Ortiz-Santana B."/>
            <person name="Ovrebo C."/>
            <person name="Racz N."/>
            <person name="Riley R."/>
            <person name="Savchenko A."/>
            <person name="Shiryaev A."/>
            <person name="Soop K."/>
            <person name="Spirin V."/>
            <person name="Szebenyi C."/>
            <person name="Tomsovsky M."/>
            <person name="Tulloss R.E."/>
            <person name="Uehling J."/>
            <person name="Grigoriev I.V."/>
            <person name="Vagvolgyi C."/>
            <person name="Papp T."/>
            <person name="Martin F.M."/>
            <person name="Miettinen O."/>
            <person name="Hibbett D.S."/>
            <person name="Nagy L.G."/>
        </authorList>
    </citation>
    <scope>NUCLEOTIDE SEQUENCE [LARGE SCALE GENOMIC DNA]</scope>
    <source>
        <strain evidence="6 7">CBS 166.37</strain>
    </source>
</reference>